<dbReference type="Pfam" id="PF14808">
    <property type="entry name" value="TMEM164"/>
    <property type="match status" value="1"/>
</dbReference>
<dbReference type="Proteomes" id="UP000009399">
    <property type="component" value="Chromosome"/>
</dbReference>
<keyword evidence="1" id="KW-0472">Membrane</keyword>
<evidence type="ECO:0000313" key="3">
    <source>
        <dbReference type="Proteomes" id="UP000009399"/>
    </source>
</evidence>
<dbReference type="KEGG" id="mhs:MOS_019"/>
<evidence type="ECO:0000256" key="1">
    <source>
        <dbReference type="SAM" id="Phobius"/>
    </source>
</evidence>
<feature type="transmembrane region" description="Helical" evidence="1">
    <location>
        <begin position="262"/>
        <end position="283"/>
    </location>
</feature>
<accession>A0AAI8AM78</accession>
<sequence length="324" mass="38900">MNTNAFNWRGNQIDFADSKVVFFLIVAIAFLVLFLIYILRFKIRNFYNDHPIIIKYLFKFVAIAIFLFSWVSRVVVLESYDYIYKWEYLPLHLCRLMMVVVVVVLFFNKIEYIRFFVIPSFLGAFLALLFADISRTNDTILDDLAYNKGSTITWSRQGIDWGYDSYLFWEYLITHLIVLIFPFLLQMMQSNKFRITSKVVLQSAFIIFVCVILMFTLNWTFSAVSESTHNIKYQIAYNANWFYFEKKGLAVLGVISQWPYQLFSLSIIFFLAFWIIWIITIFIKSFEFEDKKIRLHNFKTTFKDNWERFDNFFNFKQGCLHEID</sequence>
<dbReference type="AlphaFoldDB" id="A0AAI8AM78"/>
<name>A0AAI8AM78_MESHY</name>
<feature type="transmembrane region" description="Helical" evidence="1">
    <location>
        <begin position="166"/>
        <end position="187"/>
    </location>
</feature>
<protein>
    <submittedName>
        <fullName evidence="2">Integral membrane protein</fullName>
    </submittedName>
</protein>
<keyword evidence="1" id="KW-0812">Transmembrane</keyword>
<proteinExistence type="predicted"/>
<dbReference type="EMBL" id="CP003914">
    <property type="protein sequence ID" value="AFX73951.1"/>
    <property type="molecule type" value="Genomic_DNA"/>
</dbReference>
<dbReference type="RefSeq" id="WP_015083974.1">
    <property type="nucleotide sequence ID" value="NC_019552.1"/>
</dbReference>
<feature type="transmembrane region" description="Helical" evidence="1">
    <location>
        <begin position="88"/>
        <end position="107"/>
    </location>
</feature>
<feature type="transmembrane region" description="Helical" evidence="1">
    <location>
        <begin position="53"/>
        <end position="76"/>
    </location>
</feature>
<organism evidence="2 3">
    <name type="scientific">Mesomycoplasma hyorhinis SK76</name>
    <dbReference type="NCBI Taxonomy" id="1118964"/>
    <lineage>
        <taxon>Bacteria</taxon>
        <taxon>Bacillati</taxon>
        <taxon>Mycoplasmatota</taxon>
        <taxon>Mycoplasmoidales</taxon>
        <taxon>Metamycoplasmataceae</taxon>
        <taxon>Mesomycoplasma</taxon>
    </lineage>
</organism>
<reference evidence="2 3" key="1">
    <citation type="journal article" date="2013" name="Genome Announc.">
        <title>Complete Genome Sequence of Mycoplasma hyorhinis Strain SK76.</title>
        <authorList>
            <person name="Goodison S."/>
            <person name="Urquidi V."/>
            <person name="Kumar D."/>
            <person name="Reyes L."/>
            <person name="Rosser C.J."/>
        </authorList>
    </citation>
    <scope>NUCLEOTIDE SEQUENCE [LARGE SCALE GENOMIC DNA]</scope>
    <source>
        <strain evidence="2 3">SK76</strain>
    </source>
</reference>
<gene>
    <name evidence="2" type="ORF">MOS_019</name>
</gene>
<feature type="transmembrane region" description="Helical" evidence="1">
    <location>
        <begin position="112"/>
        <end position="131"/>
    </location>
</feature>
<evidence type="ECO:0000313" key="2">
    <source>
        <dbReference type="EMBL" id="AFX73951.1"/>
    </source>
</evidence>
<keyword evidence="1" id="KW-1133">Transmembrane helix</keyword>
<feature type="transmembrane region" description="Helical" evidence="1">
    <location>
        <begin position="20"/>
        <end position="41"/>
    </location>
</feature>
<feature type="transmembrane region" description="Helical" evidence="1">
    <location>
        <begin position="199"/>
        <end position="221"/>
    </location>
</feature>